<keyword evidence="3" id="KW-1185">Reference proteome</keyword>
<evidence type="ECO:0000256" key="1">
    <source>
        <dbReference type="SAM" id="MobiDB-lite"/>
    </source>
</evidence>
<name>A0A9J5ZFQ9_SOLCO</name>
<dbReference type="AlphaFoldDB" id="A0A9J5ZFQ9"/>
<sequence length="174" mass="18941">LIRLNGALIGPNISQCTLSGGREPLHRHILNLLTQRSISHSTTPSPLLVFASSDPFTPSPSPPSLETPNPNSALFPSTPPIETHIPTTTTTIHSPSPTPFQEQDLDDVPLSTSLWPFTRSTGQAQLKESMESITKHCRVSKSPVQPSSCPVMLDFESEEVSASLYHLPLPHHKN</sequence>
<proteinExistence type="predicted"/>
<feature type="compositionally biased region" description="Low complexity" evidence="1">
    <location>
        <begin position="80"/>
        <end position="94"/>
    </location>
</feature>
<reference evidence="2 3" key="1">
    <citation type="submission" date="2020-09" db="EMBL/GenBank/DDBJ databases">
        <title>De no assembly of potato wild relative species, Solanum commersonii.</title>
        <authorList>
            <person name="Cho K."/>
        </authorList>
    </citation>
    <scope>NUCLEOTIDE SEQUENCE [LARGE SCALE GENOMIC DNA]</scope>
    <source>
        <strain evidence="2">LZ3.2</strain>
        <tissue evidence="2">Leaf</tissue>
    </source>
</reference>
<gene>
    <name evidence="2" type="ORF">H5410_022542</name>
</gene>
<accession>A0A9J5ZFQ9</accession>
<protein>
    <submittedName>
        <fullName evidence="2">Uncharacterized protein</fullName>
    </submittedName>
</protein>
<evidence type="ECO:0000313" key="2">
    <source>
        <dbReference type="EMBL" id="KAG5611261.1"/>
    </source>
</evidence>
<organism evidence="2 3">
    <name type="scientific">Solanum commersonii</name>
    <name type="common">Commerson's wild potato</name>
    <name type="synonym">Commerson's nightshade</name>
    <dbReference type="NCBI Taxonomy" id="4109"/>
    <lineage>
        <taxon>Eukaryota</taxon>
        <taxon>Viridiplantae</taxon>
        <taxon>Streptophyta</taxon>
        <taxon>Embryophyta</taxon>
        <taxon>Tracheophyta</taxon>
        <taxon>Spermatophyta</taxon>
        <taxon>Magnoliopsida</taxon>
        <taxon>eudicotyledons</taxon>
        <taxon>Gunneridae</taxon>
        <taxon>Pentapetalae</taxon>
        <taxon>asterids</taxon>
        <taxon>lamiids</taxon>
        <taxon>Solanales</taxon>
        <taxon>Solanaceae</taxon>
        <taxon>Solanoideae</taxon>
        <taxon>Solaneae</taxon>
        <taxon>Solanum</taxon>
    </lineage>
</organism>
<feature type="non-terminal residue" evidence="2">
    <location>
        <position position="1"/>
    </location>
</feature>
<feature type="region of interest" description="Disordered" evidence="1">
    <location>
        <begin position="49"/>
        <end position="94"/>
    </location>
</feature>
<dbReference type="EMBL" id="JACXVP010000004">
    <property type="protein sequence ID" value="KAG5611261.1"/>
    <property type="molecule type" value="Genomic_DNA"/>
</dbReference>
<evidence type="ECO:0000313" key="3">
    <source>
        <dbReference type="Proteomes" id="UP000824120"/>
    </source>
</evidence>
<dbReference type="Proteomes" id="UP000824120">
    <property type="component" value="Chromosome 4"/>
</dbReference>
<comment type="caution">
    <text evidence="2">The sequence shown here is derived from an EMBL/GenBank/DDBJ whole genome shotgun (WGS) entry which is preliminary data.</text>
</comment>